<dbReference type="Proteomes" id="UP000475117">
    <property type="component" value="Chromosome"/>
</dbReference>
<dbReference type="AlphaFoldDB" id="A0A6B3LF70"/>
<reference evidence="1 2" key="1">
    <citation type="submission" date="2020-12" db="EMBL/GenBank/DDBJ databases">
        <title>Sulforoseuscoccus oceanibium gen. nov., sp. nov., a representative of the phylum Verrucomicrobia with special cytoplasmic membrane, and proposal of Sulforoseuscoccusaceae fam. nov.</title>
        <authorList>
            <person name="Xi F."/>
        </authorList>
    </citation>
    <scope>NUCLEOTIDE SEQUENCE [LARGE SCALE GENOMIC DNA]</scope>
    <source>
        <strain evidence="1 2">T37</strain>
    </source>
</reference>
<organism evidence="1 2">
    <name type="scientific">Sulfuriroseicoccus oceanibius</name>
    <dbReference type="NCBI Taxonomy" id="2707525"/>
    <lineage>
        <taxon>Bacteria</taxon>
        <taxon>Pseudomonadati</taxon>
        <taxon>Verrucomicrobiota</taxon>
        <taxon>Verrucomicrobiia</taxon>
        <taxon>Verrucomicrobiales</taxon>
        <taxon>Verrucomicrobiaceae</taxon>
        <taxon>Sulfuriroseicoccus</taxon>
    </lineage>
</organism>
<evidence type="ECO:0000313" key="2">
    <source>
        <dbReference type="Proteomes" id="UP000475117"/>
    </source>
</evidence>
<accession>A0A6B3LF70</accession>
<proteinExistence type="predicted"/>
<keyword evidence="2" id="KW-1185">Reference proteome</keyword>
<name>A0A6B3LF70_9BACT</name>
<protein>
    <submittedName>
        <fullName evidence="1">Uncharacterized protein</fullName>
    </submittedName>
</protein>
<dbReference type="KEGG" id="soa:G3M56_002255"/>
<evidence type="ECO:0000313" key="1">
    <source>
        <dbReference type="EMBL" id="QQL45436.1"/>
    </source>
</evidence>
<dbReference type="RefSeq" id="WP_164365540.1">
    <property type="nucleotide sequence ID" value="NZ_CP066776.1"/>
</dbReference>
<gene>
    <name evidence="1" type="ORF">G3M56_002255</name>
</gene>
<dbReference type="EMBL" id="CP066776">
    <property type="protein sequence ID" value="QQL45436.1"/>
    <property type="molecule type" value="Genomic_DNA"/>
</dbReference>
<sequence length="102" mass="10415">MEEPINTSTNPVATNVAVSVGPAAVGAAVGLLVAEALDKKARRNTAAGLLAVGALSALPMVVSMVANKINHPANRRGNERTLAAIREGAGVFDEEGFESFDS</sequence>